<evidence type="ECO:0000256" key="1">
    <source>
        <dbReference type="SAM" id="Phobius"/>
    </source>
</evidence>
<evidence type="ECO:0000313" key="3">
    <source>
        <dbReference type="Proteomes" id="UP000048926"/>
    </source>
</evidence>
<sequence>MIGRASNFLLRNMTGVILVSLPLFAGAAGYIERDLAIFFGGIMLVGYVSLQFAGLAIKAVAVAVLGIFVYAFSTGTPVTGLLSDTYEVAKSAVMPMVEQVLPSASDTAMDVAVAAKNKTLKTMQENGIDSFADINRVGIDNDGNLFLAPEQSAQ</sequence>
<organism evidence="2 3">
    <name type="scientific">Roseibium aggregatum</name>
    <dbReference type="NCBI Taxonomy" id="187304"/>
    <lineage>
        <taxon>Bacteria</taxon>
        <taxon>Pseudomonadati</taxon>
        <taxon>Pseudomonadota</taxon>
        <taxon>Alphaproteobacteria</taxon>
        <taxon>Hyphomicrobiales</taxon>
        <taxon>Stappiaceae</taxon>
        <taxon>Roseibium</taxon>
    </lineage>
</organism>
<dbReference type="Proteomes" id="UP000048926">
    <property type="component" value="Unassembled WGS sequence"/>
</dbReference>
<accession>A0A0M6YD19</accession>
<keyword evidence="3" id="KW-1185">Reference proteome</keyword>
<keyword evidence="1" id="KW-0812">Transmembrane</keyword>
<evidence type="ECO:0000313" key="2">
    <source>
        <dbReference type="EMBL" id="CTQ47319.1"/>
    </source>
</evidence>
<gene>
    <name evidence="2" type="ORF">LAL4801_05781</name>
</gene>
<protein>
    <submittedName>
        <fullName evidence="2">Uncharacterized protein</fullName>
    </submittedName>
</protein>
<feature type="transmembrane region" description="Helical" evidence="1">
    <location>
        <begin position="12"/>
        <end position="31"/>
    </location>
</feature>
<dbReference type="EMBL" id="CXST01000006">
    <property type="protein sequence ID" value="CTQ47319.1"/>
    <property type="molecule type" value="Genomic_DNA"/>
</dbReference>
<keyword evidence="1" id="KW-1133">Transmembrane helix</keyword>
<feature type="transmembrane region" description="Helical" evidence="1">
    <location>
        <begin position="37"/>
        <end position="70"/>
    </location>
</feature>
<reference evidence="3" key="1">
    <citation type="submission" date="2015-07" db="EMBL/GenBank/DDBJ databases">
        <authorList>
            <person name="Rodrigo-Torres Lidia"/>
            <person name="Arahal R.David."/>
        </authorList>
    </citation>
    <scope>NUCLEOTIDE SEQUENCE [LARGE SCALE GENOMIC DNA]</scope>
    <source>
        <strain evidence="3">CECT 4801</strain>
    </source>
</reference>
<dbReference type="AlphaFoldDB" id="A0A0M6YD19"/>
<dbReference type="RefSeq" id="WP_055661360.1">
    <property type="nucleotide sequence ID" value="NZ_CXST01000006.1"/>
</dbReference>
<proteinExistence type="predicted"/>
<name>A0A0M6YD19_9HYPH</name>
<keyword evidence="1" id="KW-0472">Membrane</keyword>